<evidence type="ECO:0000256" key="4">
    <source>
        <dbReference type="SAM" id="MobiDB-lite"/>
    </source>
</evidence>
<feature type="compositionally biased region" description="Acidic residues" evidence="4">
    <location>
        <begin position="259"/>
        <end position="268"/>
    </location>
</feature>
<dbReference type="SUPFAM" id="SSF52540">
    <property type="entry name" value="P-loop containing nucleoside triphosphate hydrolases"/>
    <property type="match status" value="2"/>
</dbReference>
<reference evidence="7" key="1">
    <citation type="journal article" date="2020" name="Stud. Mycol.">
        <title>101 Dothideomycetes genomes: a test case for predicting lifestyles and emergence of pathogens.</title>
        <authorList>
            <person name="Haridas S."/>
            <person name="Albert R."/>
            <person name="Binder M."/>
            <person name="Bloem J."/>
            <person name="Labutti K."/>
            <person name="Salamov A."/>
            <person name="Andreopoulos B."/>
            <person name="Baker S."/>
            <person name="Barry K."/>
            <person name="Bills G."/>
            <person name="Bluhm B."/>
            <person name="Cannon C."/>
            <person name="Castanera R."/>
            <person name="Culley D."/>
            <person name="Daum C."/>
            <person name="Ezra D."/>
            <person name="Gonzalez J."/>
            <person name="Henrissat B."/>
            <person name="Kuo A."/>
            <person name="Liang C."/>
            <person name="Lipzen A."/>
            <person name="Lutzoni F."/>
            <person name="Magnuson J."/>
            <person name="Mondo S."/>
            <person name="Nolan M."/>
            <person name="Ohm R."/>
            <person name="Pangilinan J."/>
            <person name="Park H.-J."/>
            <person name="Ramirez L."/>
            <person name="Alfaro M."/>
            <person name="Sun H."/>
            <person name="Tritt A."/>
            <person name="Yoshinaga Y."/>
            <person name="Zwiers L.-H."/>
            <person name="Turgeon B."/>
            <person name="Goodwin S."/>
            <person name="Spatafora J."/>
            <person name="Crous P."/>
            <person name="Grigoriev I."/>
        </authorList>
    </citation>
    <scope>NUCLEOTIDE SEQUENCE</scope>
    <source>
        <strain evidence="7">Tuck. ex Michener</strain>
    </source>
</reference>
<gene>
    <name evidence="7" type="ORF">EV356DRAFT_572405</name>
</gene>
<dbReference type="AlphaFoldDB" id="A0A6A6HND0"/>
<keyword evidence="8" id="KW-1185">Reference proteome</keyword>
<dbReference type="GO" id="GO:0005634">
    <property type="term" value="C:nucleus"/>
    <property type="evidence" value="ECO:0007669"/>
    <property type="project" value="TreeGrafter"/>
</dbReference>
<feature type="compositionally biased region" description="Basic residues" evidence="4">
    <location>
        <begin position="700"/>
        <end position="718"/>
    </location>
</feature>
<dbReference type="SMART" id="SM00487">
    <property type="entry name" value="DEXDc"/>
    <property type="match status" value="1"/>
</dbReference>
<feature type="region of interest" description="Disordered" evidence="4">
    <location>
        <begin position="695"/>
        <end position="842"/>
    </location>
</feature>
<dbReference type="PROSITE" id="PS51192">
    <property type="entry name" value="HELICASE_ATP_BIND_1"/>
    <property type="match status" value="1"/>
</dbReference>
<dbReference type="InterPro" id="IPR050628">
    <property type="entry name" value="SNF2_RAD54_helicase_TF"/>
</dbReference>
<feature type="compositionally biased region" description="Basic and acidic residues" evidence="4">
    <location>
        <begin position="249"/>
        <end position="258"/>
    </location>
</feature>
<dbReference type="GO" id="GO:0005524">
    <property type="term" value="F:ATP binding"/>
    <property type="evidence" value="ECO:0007669"/>
    <property type="project" value="UniProtKB-KW"/>
</dbReference>
<dbReference type="Gene3D" id="3.40.50.300">
    <property type="entry name" value="P-loop containing nucleotide triphosphate hydrolases"/>
    <property type="match status" value="1"/>
</dbReference>
<feature type="region of interest" description="Disordered" evidence="4">
    <location>
        <begin position="1"/>
        <end position="133"/>
    </location>
</feature>
<dbReference type="GO" id="GO:0008094">
    <property type="term" value="F:ATP-dependent activity, acting on DNA"/>
    <property type="evidence" value="ECO:0007669"/>
    <property type="project" value="TreeGrafter"/>
</dbReference>
<dbReference type="PANTHER" id="PTHR45626">
    <property type="entry name" value="TRANSCRIPTION TERMINATION FACTOR 2-RELATED"/>
    <property type="match status" value="1"/>
</dbReference>
<organism evidence="7 8">
    <name type="scientific">Viridothelium virens</name>
    <name type="common">Speckled blister lichen</name>
    <name type="synonym">Trypethelium virens</name>
    <dbReference type="NCBI Taxonomy" id="1048519"/>
    <lineage>
        <taxon>Eukaryota</taxon>
        <taxon>Fungi</taxon>
        <taxon>Dikarya</taxon>
        <taxon>Ascomycota</taxon>
        <taxon>Pezizomycotina</taxon>
        <taxon>Dothideomycetes</taxon>
        <taxon>Dothideomycetes incertae sedis</taxon>
        <taxon>Trypetheliales</taxon>
        <taxon>Trypetheliaceae</taxon>
        <taxon>Viridothelium</taxon>
    </lineage>
</organism>
<evidence type="ECO:0000259" key="5">
    <source>
        <dbReference type="PROSITE" id="PS51192"/>
    </source>
</evidence>
<feature type="compositionally biased region" description="Polar residues" evidence="4">
    <location>
        <begin position="52"/>
        <end position="63"/>
    </location>
</feature>
<dbReference type="PANTHER" id="PTHR45626:SF14">
    <property type="entry name" value="ATP-DEPENDENT DNA HELICASE (EUROFUNG)"/>
    <property type="match status" value="1"/>
</dbReference>
<feature type="compositionally biased region" description="Acidic residues" evidence="4">
    <location>
        <begin position="814"/>
        <end position="841"/>
    </location>
</feature>
<keyword evidence="2" id="KW-0378">Hydrolase</keyword>
<evidence type="ECO:0000313" key="8">
    <source>
        <dbReference type="Proteomes" id="UP000800092"/>
    </source>
</evidence>
<dbReference type="GO" id="GO:0006281">
    <property type="term" value="P:DNA repair"/>
    <property type="evidence" value="ECO:0007669"/>
    <property type="project" value="TreeGrafter"/>
</dbReference>
<evidence type="ECO:0000256" key="1">
    <source>
        <dbReference type="ARBA" id="ARBA00022741"/>
    </source>
</evidence>
<evidence type="ECO:0000256" key="2">
    <source>
        <dbReference type="ARBA" id="ARBA00022801"/>
    </source>
</evidence>
<evidence type="ECO:0000256" key="3">
    <source>
        <dbReference type="ARBA" id="ARBA00022840"/>
    </source>
</evidence>
<proteinExistence type="predicted"/>
<dbReference type="InterPro" id="IPR038718">
    <property type="entry name" value="SNF2-like_sf"/>
</dbReference>
<feature type="compositionally biased region" description="Basic residues" evidence="4">
    <location>
        <begin position="1050"/>
        <end position="1060"/>
    </location>
</feature>
<protein>
    <recommendedName>
        <fullName evidence="9">SNF2 family helicase/ATPase</fullName>
    </recommendedName>
</protein>
<dbReference type="InterPro" id="IPR027417">
    <property type="entry name" value="P-loop_NTPase"/>
</dbReference>
<feature type="domain" description="Helicase ATP-binding" evidence="5">
    <location>
        <begin position="298"/>
        <end position="487"/>
    </location>
</feature>
<dbReference type="InterPro" id="IPR014001">
    <property type="entry name" value="Helicase_ATP-bd"/>
</dbReference>
<dbReference type="GO" id="GO:0016787">
    <property type="term" value="F:hydrolase activity"/>
    <property type="evidence" value="ECO:0007669"/>
    <property type="project" value="UniProtKB-KW"/>
</dbReference>
<feature type="compositionally biased region" description="Acidic residues" evidence="4">
    <location>
        <begin position="769"/>
        <end position="794"/>
    </location>
</feature>
<keyword evidence="3" id="KW-0067">ATP-binding</keyword>
<feature type="compositionally biased region" description="Basic and acidic residues" evidence="4">
    <location>
        <begin position="1062"/>
        <end position="1077"/>
    </location>
</feature>
<dbReference type="Proteomes" id="UP000800092">
    <property type="component" value="Unassembled WGS sequence"/>
</dbReference>
<name>A0A6A6HND0_VIRVR</name>
<sequence>MVNQREPPRPGSSQTQIPAATTEPQLPKLTQPFVPTSSEFKVPRPLREVINGQPQFGKTSPLRNSLKPDYSQATSQWPPQNPDRGPQLGVNKPFVQPRSNAGAQRESADVVEIPRPMNAPLRDIPAAPRPMFSSLGSQTAFEAYDPRTYNPNRYPAGTTKIFSDKHSNQVDLTQDCDGFDPDYGLNDNSDAFGAHEPLTHIEAAKANENIKALLEGAFGDEDKPKTKLRTRKAKPAEKELKTLSDKLESLQVKEGKGEDLEDEDVEDDGTVDGLSVKLLPHQVEGVAWMLEKEIGGENKNGVLPKGGILADDMGLGKTIQAVALILTNPRPSFSSPDPKSNTTIPKSATKCTLVISPLALIKQWESEIGSKVLSTHKLKVLLHHGSNRIKRSKDLEKYDVVITTYQIVASEHAGSQMDRSEGIRVGCMGVHWYRVILDEAHTIKNRNAKMTQACYALQSVYRWCLTGTPMQNNLDELQSLIKFLRIKPFHELKPWKQQIIAPLKEGRGGLSMKRLGAVLKTFMKRRTKDVLKMEGALNLAENKEDKEGEGSKGFKIVARRVESIVTQFDPDEQAFYDKLQGRMNTRLEEMMSADKQDYIKALVLLLRLRQACNHPKLVAGNAAKDKDALVNGGEKGSQTPSKAKSSKDDGVDDVANLLGGLSVTTKKCDLCQIELPSSLVAKGAIRCEECEQDLASQPKLKQRHKKQKSSKKSRKPRSQKKDQEEHSKPLARRNKKVVLDSDDEEDAKGDWVVPKSQQRMPNLGKAGGSDDENAEGGGEDLGSEDSETDEDDDERERKSTKKSGQVTNLVSSDTESDASDTEESAEEDDEEDEFSSSEDEGVNGMVASSKIRYLLDILEKETEEHKVIVFSQFTSMLDLVEPFLRNAGFVFTRYDGSMRNDAREASLNKLRNDRRTRVLLCSLRCGSLGLNLTAASRVVILEPFWNPFVEEQAIDRVHRLNQTVDVVVYKLTVANTVEERILALQEKKRELAVAALEGGKAIGKLNMQDIMDLFHHDAEHRFDANDARLARTERVLDHLGTSLADVMPPVKRKGQGRGHGRPNGENRNEHDVYGRRW</sequence>
<dbReference type="InterPro" id="IPR049730">
    <property type="entry name" value="SNF2/RAD54-like_C"/>
</dbReference>
<dbReference type="InterPro" id="IPR001650">
    <property type="entry name" value="Helicase_C-like"/>
</dbReference>
<dbReference type="Gene3D" id="3.40.50.10810">
    <property type="entry name" value="Tandem AAA-ATPase domain"/>
    <property type="match status" value="1"/>
</dbReference>
<dbReference type="SMART" id="SM00490">
    <property type="entry name" value="HELICc"/>
    <property type="match status" value="1"/>
</dbReference>
<feature type="compositionally biased region" description="Polar residues" evidence="4">
    <location>
        <begin position="11"/>
        <end position="24"/>
    </location>
</feature>
<dbReference type="CDD" id="cd18793">
    <property type="entry name" value="SF2_C_SNF"/>
    <property type="match status" value="1"/>
</dbReference>
<feature type="region of interest" description="Disordered" evidence="4">
    <location>
        <begin position="629"/>
        <end position="651"/>
    </location>
</feature>
<dbReference type="EMBL" id="ML991772">
    <property type="protein sequence ID" value="KAF2239625.1"/>
    <property type="molecule type" value="Genomic_DNA"/>
</dbReference>
<dbReference type="Pfam" id="PF00271">
    <property type="entry name" value="Helicase_C"/>
    <property type="match status" value="1"/>
</dbReference>
<feature type="region of interest" description="Disordered" evidence="4">
    <location>
        <begin position="249"/>
        <end position="268"/>
    </location>
</feature>
<keyword evidence="1" id="KW-0547">Nucleotide-binding</keyword>
<dbReference type="Pfam" id="PF00176">
    <property type="entry name" value="SNF2-rel_dom"/>
    <property type="match status" value="1"/>
</dbReference>
<dbReference type="PROSITE" id="PS51194">
    <property type="entry name" value="HELICASE_CTER"/>
    <property type="match status" value="1"/>
</dbReference>
<accession>A0A6A6HND0</accession>
<evidence type="ECO:0000259" key="6">
    <source>
        <dbReference type="PROSITE" id="PS51194"/>
    </source>
</evidence>
<evidence type="ECO:0008006" key="9">
    <source>
        <dbReference type="Google" id="ProtNLM"/>
    </source>
</evidence>
<feature type="region of interest" description="Disordered" evidence="4">
    <location>
        <begin position="1046"/>
        <end position="1077"/>
    </location>
</feature>
<dbReference type="FunFam" id="3.40.50.10810:FF:000053">
    <property type="entry name" value="SNF2 family helicase/ATPase, putative"/>
    <property type="match status" value="1"/>
</dbReference>
<dbReference type="InterPro" id="IPR000330">
    <property type="entry name" value="SNF2_N"/>
</dbReference>
<dbReference type="OrthoDB" id="423559at2759"/>
<evidence type="ECO:0000313" key="7">
    <source>
        <dbReference type="EMBL" id="KAF2239625.1"/>
    </source>
</evidence>
<feature type="compositionally biased region" description="Basic and acidic residues" evidence="4">
    <location>
        <begin position="719"/>
        <end position="728"/>
    </location>
</feature>
<feature type="domain" description="Helicase C-terminal" evidence="6">
    <location>
        <begin position="850"/>
        <end position="1011"/>
    </location>
</feature>
<dbReference type="CDD" id="cd18008">
    <property type="entry name" value="DEXDc_SHPRH-like"/>
    <property type="match status" value="1"/>
</dbReference>